<evidence type="ECO:0000313" key="6">
    <source>
        <dbReference type="EMBL" id="QCI66780.1"/>
    </source>
</evidence>
<reference evidence="6 7" key="1">
    <citation type="submission" date="2019-04" db="EMBL/GenBank/DDBJ databases">
        <title>Phreatobacter aquaticus sp. nov.</title>
        <authorList>
            <person name="Choi A."/>
        </authorList>
    </citation>
    <scope>NUCLEOTIDE SEQUENCE [LARGE SCALE GENOMIC DNA]</scope>
    <source>
        <strain evidence="6 7">KCTC 52518</strain>
    </source>
</reference>
<dbReference type="PANTHER" id="PTHR43537:SF50">
    <property type="entry name" value="TRANSCRIPTIONAL REGULATORY PROTEIN"/>
    <property type="match status" value="1"/>
</dbReference>
<dbReference type="CDD" id="cd07377">
    <property type="entry name" value="WHTH_GntR"/>
    <property type="match status" value="1"/>
</dbReference>
<feature type="region of interest" description="Disordered" evidence="4">
    <location>
        <begin position="1"/>
        <end position="22"/>
    </location>
</feature>
<evidence type="ECO:0000313" key="7">
    <source>
        <dbReference type="Proteomes" id="UP000298781"/>
    </source>
</evidence>
<name>A0A4D7B8M2_9HYPH</name>
<gene>
    <name evidence="6" type="ORF">E8M01_22575</name>
</gene>
<dbReference type="Gene3D" id="1.20.120.530">
    <property type="entry name" value="GntR ligand-binding domain-like"/>
    <property type="match status" value="1"/>
</dbReference>
<dbReference type="Pfam" id="PF00392">
    <property type="entry name" value="GntR"/>
    <property type="match status" value="1"/>
</dbReference>
<keyword evidence="7" id="KW-1185">Reference proteome</keyword>
<dbReference type="PROSITE" id="PS50949">
    <property type="entry name" value="HTH_GNTR"/>
    <property type="match status" value="1"/>
</dbReference>
<evidence type="ECO:0000256" key="4">
    <source>
        <dbReference type="SAM" id="MobiDB-lite"/>
    </source>
</evidence>
<dbReference type="SUPFAM" id="SSF46785">
    <property type="entry name" value="Winged helix' DNA-binding domain"/>
    <property type="match status" value="1"/>
</dbReference>
<dbReference type="OrthoDB" id="8114900at2"/>
<dbReference type="Proteomes" id="UP000298781">
    <property type="component" value="Chromosome"/>
</dbReference>
<dbReference type="SMART" id="SM00345">
    <property type="entry name" value="HTH_GNTR"/>
    <property type="match status" value="1"/>
</dbReference>
<protein>
    <submittedName>
        <fullName evidence="6">GntR family transcriptional regulator</fullName>
    </submittedName>
</protein>
<keyword evidence="3" id="KW-0804">Transcription</keyword>
<dbReference type="EMBL" id="CP039690">
    <property type="protein sequence ID" value="QCI66780.1"/>
    <property type="molecule type" value="Genomic_DNA"/>
</dbReference>
<dbReference type="Gene3D" id="1.10.10.10">
    <property type="entry name" value="Winged helix-like DNA-binding domain superfamily/Winged helix DNA-binding domain"/>
    <property type="match status" value="1"/>
</dbReference>
<dbReference type="InterPro" id="IPR036390">
    <property type="entry name" value="WH_DNA-bd_sf"/>
</dbReference>
<dbReference type="SUPFAM" id="SSF48008">
    <property type="entry name" value="GntR ligand-binding domain-like"/>
    <property type="match status" value="1"/>
</dbReference>
<sequence length="248" mass="27756">MTVEPVPRKRGRPRKEASAKAAGQFRLSRANLHERAFDRLRTMIVRGKLAPETPLIETDLCDMLGVSRTPLREALKLLAAQGLVELRQNRSARIAPMRIDTIHDLFEAMSGLERLTAELAAERMTEADLAELRRLQDEMERHEAAGDMDGYFTINQQIHSAIVAGAGNITLRETHEWLLARAERARFFALSSLRRWEESIGEHRAILAALEARQAETAGRLIAEHVQHTGREVVQILANHPTLAGVAA</sequence>
<keyword evidence="2" id="KW-0238">DNA-binding</keyword>
<dbReference type="GO" id="GO:0003700">
    <property type="term" value="F:DNA-binding transcription factor activity"/>
    <property type="evidence" value="ECO:0007669"/>
    <property type="project" value="InterPro"/>
</dbReference>
<dbReference type="PANTHER" id="PTHR43537">
    <property type="entry name" value="TRANSCRIPTIONAL REGULATOR, GNTR FAMILY"/>
    <property type="match status" value="1"/>
</dbReference>
<feature type="domain" description="HTH gntR-type" evidence="5">
    <location>
        <begin position="30"/>
        <end position="97"/>
    </location>
</feature>
<evidence type="ECO:0000256" key="1">
    <source>
        <dbReference type="ARBA" id="ARBA00023015"/>
    </source>
</evidence>
<proteinExistence type="predicted"/>
<dbReference type="InterPro" id="IPR008920">
    <property type="entry name" value="TF_FadR/GntR_C"/>
</dbReference>
<dbReference type="RefSeq" id="WP_136962219.1">
    <property type="nucleotide sequence ID" value="NZ_CP039690.1"/>
</dbReference>
<dbReference type="InterPro" id="IPR036388">
    <property type="entry name" value="WH-like_DNA-bd_sf"/>
</dbReference>
<organism evidence="6 7">
    <name type="scientific">Phreatobacter stygius</name>
    <dbReference type="NCBI Taxonomy" id="1940610"/>
    <lineage>
        <taxon>Bacteria</taxon>
        <taxon>Pseudomonadati</taxon>
        <taxon>Pseudomonadota</taxon>
        <taxon>Alphaproteobacteria</taxon>
        <taxon>Hyphomicrobiales</taxon>
        <taxon>Phreatobacteraceae</taxon>
        <taxon>Phreatobacter</taxon>
    </lineage>
</organism>
<dbReference type="SMART" id="SM00895">
    <property type="entry name" value="FCD"/>
    <property type="match status" value="1"/>
</dbReference>
<evidence type="ECO:0000256" key="3">
    <source>
        <dbReference type="ARBA" id="ARBA00023163"/>
    </source>
</evidence>
<keyword evidence="1" id="KW-0805">Transcription regulation</keyword>
<evidence type="ECO:0000259" key="5">
    <source>
        <dbReference type="PROSITE" id="PS50949"/>
    </source>
</evidence>
<dbReference type="GO" id="GO:0003677">
    <property type="term" value="F:DNA binding"/>
    <property type="evidence" value="ECO:0007669"/>
    <property type="project" value="UniProtKB-KW"/>
</dbReference>
<dbReference type="KEGG" id="pstg:E8M01_22575"/>
<dbReference type="InterPro" id="IPR000524">
    <property type="entry name" value="Tscrpt_reg_HTH_GntR"/>
</dbReference>
<dbReference type="PRINTS" id="PR00035">
    <property type="entry name" value="HTHGNTR"/>
</dbReference>
<evidence type="ECO:0000256" key="2">
    <source>
        <dbReference type="ARBA" id="ARBA00023125"/>
    </source>
</evidence>
<dbReference type="Pfam" id="PF07729">
    <property type="entry name" value="FCD"/>
    <property type="match status" value="1"/>
</dbReference>
<accession>A0A4D7B8M2</accession>
<dbReference type="InterPro" id="IPR011711">
    <property type="entry name" value="GntR_C"/>
</dbReference>
<dbReference type="AlphaFoldDB" id="A0A4D7B8M2"/>